<feature type="compositionally biased region" description="Basic and acidic residues" evidence="1">
    <location>
        <begin position="86"/>
        <end position="99"/>
    </location>
</feature>
<dbReference type="Proteomes" id="UP001604277">
    <property type="component" value="Unassembled WGS sequence"/>
</dbReference>
<reference evidence="3" key="1">
    <citation type="submission" date="2024-07" db="EMBL/GenBank/DDBJ databases">
        <title>Two chromosome-level genome assemblies of Korean endemic species Abeliophyllum distichum and Forsythia ovata (Oleaceae).</title>
        <authorList>
            <person name="Jang H."/>
        </authorList>
    </citation>
    <scope>NUCLEOTIDE SEQUENCE [LARGE SCALE GENOMIC DNA]</scope>
</reference>
<protein>
    <submittedName>
        <fullName evidence="2">Uncharacterized protein</fullName>
    </submittedName>
</protein>
<accession>A0ABD1WS70</accession>
<feature type="compositionally biased region" description="Low complexity" evidence="1">
    <location>
        <begin position="116"/>
        <end position="139"/>
    </location>
</feature>
<evidence type="ECO:0000256" key="1">
    <source>
        <dbReference type="SAM" id="MobiDB-lite"/>
    </source>
</evidence>
<feature type="region of interest" description="Disordered" evidence="1">
    <location>
        <begin position="86"/>
        <end position="157"/>
    </location>
</feature>
<evidence type="ECO:0000313" key="3">
    <source>
        <dbReference type="Proteomes" id="UP001604277"/>
    </source>
</evidence>
<sequence length="157" mass="17190">MDSRTSNVLLTEDATTGSLPITESVAVTGVLKCRPTLLPIAMKLGRSNNNFWKYQIIPTLQAYDLEGFITGSMTCPHKVIEARSADTVNKDTSEDRILEFAESPRMSQPQNPPSPFSQSQDSPPSCSQPQNSPSSSIPSAVSTHQHDRTPKNVKFEV</sequence>
<gene>
    <name evidence="2" type="ORF">Fot_06041</name>
</gene>
<feature type="compositionally biased region" description="Basic and acidic residues" evidence="1">
    <location>
        <begin position="144"/>
        <end position="157"/>
    </location>
</feature>
<dbReference type="AlphaFoldDB" id="A0ABD1WS70"/>
<comment type="caution">
    <text evidence="2">The sequence shown here is derived from an EMBL/GenBank/DDBJ whole genome shotgun (WGS) entry which is preliminary data.</text>
</comment>
<proteinExistence type="predicted"/>
<dbReference type="EMBL" id="JBFOLJ010000002">
    <property type="protein sequence ID" value="KAL2552422.1"/>
    <property type="molecule type" value="Genomic_DNA"/>
</dbReference>
<evidence type="ECO:0000313" key="2">
    <source>
        <dbReference type="EMBL" id="KAL2552422.1"/>
    </source>
</evidence>
<name>A0ABD1WS70_9LAMI</name>
<keyword evidence="3" id="KW-1185">Reference proteome</keyword>
<organism evidence="2 3">
    <name type="scientific">Forsythia ovata</name>
    <dbReference type="NCBI Taxonomy" id="205694"/>
    <lineage>
        <taxon>Eukaryota</taxon>
        <taxon>Viridiplantae</taxon>
        <taxon>Streptophyta</taxon>
        <taxon>Embryophyta</taxon>
        <taxon>Tracheophyta</taxon>
        <taxon>Spermatophyta</taxon>
        <taxon>Magnoliopsida</taxon>
        <taxon>eudicotyledons</taxon>
        <taxon>Gunneridae</taxon>
        <taxon>Pentapetalae</taxon>
        <taxon>asterids</taxon>
        <taxon>lamiids</taxon>
        <taxon>Lamiales</taxon>
        <taxon>Oleaceae</taxon>
        <taxon>Forsythieae</taxon>
        <taxon>Forsythia</taxon>
    </lineage>
</organism>